<name>A0A8D8BMK0_CULPI</name>
<sequence>MFMMGDGSVPSTTSDRDGASGTISYSPLVVTESDDLMLRLSSVAGFGSVVVGVTDSSVGGIGDLPWSMVPGASRMIRELTFCWEDFQQDDRFTPDDCSNRSLNEVVQKLR</sequence>
<dbReference type="EMBL" id="HBUE01177740">
    <property type="protein sequence ID" value="CAG6518648.1"/>
    <property type="molecule type" value="Transcribed_RNA"/>
</dbReference>
<feature type="region of interest" description="Disordered" evidence="1">
    <location>
        <begin position="1"/>
        <end position="20"/>
    </location>
</feature>
<dbReference type="EMBL" id="HBUE01283295">
    <property type="protein sequence ID" value="CAG6570194.1"/>
    <property type="molecule type" value="Transcribed_RNA"/>
</dbReference>
<dbReference type="AlphaFoldDB" id="A0A8D8BMK0"/>
<dbReference type="EMBL" id="HBUE01177742">
    <property type="protein sequence ID" value="CAG6518652.1"/>
    <property type="molecule type" value="Transcribed_RNA"/>
</dbReference>
<reference evidence="2" key="1">
    <citation type="submission" date="2021-05" db="EMBL/GenBank/DDBJ databases">
        <authorList>
            <person name="Alioto T."/>
            <person name="Alioto T."/>
            <person name="Gomez Garrido J."/>
        </authorList>
    </citation>
    <scope>NUCLEOTIDE SEQUENCE</scope>
</reference>
<protein>
    <submittedName>
        <fullName evidence="2">(northern house mosquito) hypothetical protein</fullName>
    </submittedName>
</protein>
<dbReference type="EMBL" id="HBUE01283293">
    <property type="protein sequence ID" value="CAG6570190.1"/>
    <property type="molecule type" value="Transcribed_RNA"/>
</dbReference>
<evidence type="ECO:0000313" key="2">
    <source>
        <dbReference type="EMBL" id="CAG6476245.1"/>
    </source>
</evidence>
<dbReference type="EMBL" id="HBUE01177739">
    <property type="protein sequence ID" value="CAG6518647.1"/>
    <property type="molecule type" value="Transcribed_RNA"/>
</dbReference>
<evidence type="ECO:0000256" key="1">
    <source>
        <dbReference type="SAM" id="MobiDB-lite"/>
    </source>
</evidence>
<dbReference type="EMBL" id="HBUE01283294">
    <property type="protein sequence ID" value="CAG6570192.1"/>
    <property type="molecule type" value="Transcribed_RNA"/>
</dbReference>
<dbReference type="EMBL" id="HBUE01177741">
    <property type="protein sequence ID" value="CAG6518650.1"/>
    <property type="molecule type" value="Transcribed_RNA"/>
</dbReference>
<organism evidence="2">
    <name type="scientific">Culex pipiens</name>
    <name type="common">House mosquito</name>
    <dbReference type="NCBI Taxonomy" id="7175"/>
    <lineage>
        <taxon>Eukaryota</taxon>
        <taxon>Metazoa</taxon>
        <taxon>Ecdysozoa</taxon>
        <taxon>Arthropoda</taxon>
        <taxon>Hexapoda</taxon>
        <taxon>Insecta</taxon>
        <taxon>Pterygota</taxon>
        <taxon>Neoptera</taxon>
        <taxon>Endopterygota</taxon>
        <taxon>Diptera</taxon>
        <taxon>Nematocera</taxon>
        <taxon>Culicoidea</taxon>
        <taxon>Culicidae</taxon>
        <taxon>Culicinae</taxon>
        <taxon>Culicini</taxon>
        <taxon>Culex</taxon>
        <taxon>Culex</taxon>
    </lineage>
</organism>
<accession>A0A8D8BMK0</accession>
<proteinExistence type="predicted"/>
<dbReference type="EMBL" id="HBUE01283292">
    <property type="protein sequence ID" value="CAG6570189.1"/>
    <property type="molecule type" value="Transcribed_RNA"/>
</dbReference>
<dbReference type="EMBL" id="HBUE01078117">
    <property type="protein sequence ID" value="CAG6476245.1"/>
    <property type="molecule type" value="Transcribed_RNA"/>
</dbReference>